<dbReference type="EMBL" id="WIGN01000204">
    <property type="protein sequence ID" value="KAF6804596.1"/>
    <property type="molecule type" value="Genomic_DNA"/>
</dbReference>
<keyword evidence="2" id="KW-1185">Reference proteome</keyword>
<sequence>MPSYTANPSPRRTNILARRLAERLGSAVQSSHPYISAVYFALESEQGVARAVARDSSSGDAAHNYSPVSVDDQNTRMILKLFQQSLYWIPSTSAVTLVRLVRASSERLA</sequence>
<evidence type="ECO:0000313" key="1">
    <source>
        <dbReference type="EMBL" id="KAF6804596.1"/>
    </source>
</evidence>
<accession>A0A8H6J1V7</accession>
<reference evidence="1 2" key="1">
    <citation type="journal article" date="2020" name="Phytopathology">
        <title>Genome Sequence Resources of Colletotrichum truncatum, C. plurivorum, C. musicola, and C. sojae: Four Species Pathogenic to Soybean (Glycine max).</title>
        <authorList>
            <person name="Rogerio F."/>
            <person name="Boufleur T.R."/>
            <person name="Ciampi-Guillardi M."/>
            <person name="Sukno S.A."/>
            <person name="Thon M.R."/>
            <person name="Massola Junior N.S."/>
            <person name="Baroncelli R."/>
        </authorList>
    </citation>
    <scope>NUCLEOTIDE SEQUENCE [LARGE SCALE GENOMIC DNA]</scope>
    <source>
        <strain evidence="1 2">LFN0009</strain>
    </source>
</reference>
<proteinExistence type="predicted"/>
<gene>
    <name evidence="1" type="ORF">CSOJ01_10066</name>
</gene>
<name>A0A8H6J1V7_9PEZI</name>
<evidence type="ECO:0000313" key="2">
    <source>
        <dbReference type="Proteomes" id="UP000652219"/>
    </source>
</evidence>
<dbReference type="AlphaFoldDB" id="A0A8H6J1V7"/>
<organism evidence="1 2">
    <name type="scientific">Colletotrichum sojae</name>
    <dbReference type="NCBI Taxonomy" id="2175907"/>
    <lineage>
        <taxon>Eukaryota</taxon>
        <taxon>Fungi</taxon>
        <taxon>Dikarya</taxon>
        <taxon>Ascomycota</taxon>
        <taxon>Pezizomycotina</taxon>
        <taxon>Sordariomycetes</taxon>
        <taxon>Hypocreomycetidae</taxon>
        <taxon>Glomerellales</taxon>
        <taxon>Glomerellaceae</taxon>
        <taxon>Colletotrichum</taxon>
        <taxon>Colletotrichum orchidearum species complex</taxon>
    </lineage>
</organism>
<comment type="caution">
    <text evidence="1">The sequence shown here is derived from an EMBL/GenBank/DDBJ whole genome shotgun (WGS) entry which is preliminary data.</text>
</comment>
<protein>
    <submittedName>
        <fullName evidence="1">Uncharacterized protein</fullName>
    </submittedName>
</protein>
<dbReference type="Proteomes" id="UP000652219">
    <property type="component" value="Unassembled WGS sequence"/>
</dbReference>